<feature type="domain" description="Major facilitator superfamily (MFS) profile" evidence="8">
    <location>
        <begin position="51"/>
        <end position="434"/>
    </location>
</feature>
<feature type="transmembrane region" description="Helical" evidence="7">
    <location>
        <begin position="347"/>
        <end position="374"/>
    </location>
</feature>
<evidence type="ECO:0000256" key="4">
    <source>
        <dbReference type="ARBA" id="ARBA00022989"/>
    </source>
</evidence>
<comment type="subcellular location">
    <subcellularLocation>
        <location evidence="1">Membrane</location>
        <topology evidence="1">Multi-pass membrane protein</topology>
    </subcellularLocation>
</comment>
<protein>
    <recommendedName>
        <fullName evidence="8">Major facilitator superfamily (MFS) profile domain-containing protein</fullName>
    </recommendedName>
</protein>
<feature type="region of interest" description="Disordered" evidence="6">
    <location>
        <begin position="1"/>
        <end position="21"/>
    </location>
</feature>
<comment type="caution">
    <text evidence="9">The sequence shown here is derived from an EMBL/GenBank/DDBJ whole genome shotgun (WGS) entry which is preliminary data.</text>
</comment>
<feature type="transmembrane region" description="Helical" evidence="7">
    <location>
        <begin position="413"/>
        <end position="434"/>
    </location>
</feature>
<dbReference type="EMBL" id="NRJH01000003">
    <property type="protein sequence ID" value="RIY34076.1"/>
    <property type="molecule type" value="Genomic_DNA"/>
</dbReference>
<keyword evidence="10" id="KW-1185">Reference proteome</keyword>
<evidence type="ECO:0000256" key="5">
    <source>
        <dbReference type="ARBA" id="ARBA00023136"/>
    </source>
</evidence>
<dbReference type="SUPFAM" id="SSF103473">
    <property type="entry name" value="MFS general substrate transporter"/>
    <property type="match status" value="1"/>
</dbReference>
<dbReference type="GO" id="GO:0015385">
    <property type="term" value="F:sodium:proton antiporter activity"/>
    <property type="evidence" value="ECO:0007669"/>
    <property type="project" value="TreeGrafter"/>
</dbReference>
<dbReference type="InterPro" id="IPR036259">
    <property type="entry name" value="MFS_trans_sf"/>
</dbReference>
<feature type="transmembrane region" description="Helical" evidence="7">
    <location>
        <begin position="386"/>
        <end position="407"/>
    </location>
</feature>
<organism evidence="9 10">
    <name type="scientific">Psittacicella melopsittaci</name>
    <dbReference type="NCBI Taxonomy" id="2028576"/>
    <lineage>
        <taxon>Bacteria</taxon>
        <taxon>Pseudomonadati</taxon>
        <taxon>Pseudomonadota</taxon>
        <taxon>Gammaproteobacteria</taxon>
        <taxon>Pasteurellales</taxon>
        <taxon>Psittacicellaceae</taxon>
        <taxon>Psittacicella</taxon>
    </lineage>
</organism>
<dbReference type="PROSITE" id="PS50850">
    <property type="entry name" value="MFS"/>
    <property type="match status" value="1"/>
</dbReference>
<evidence type="ECO:0000259" key="8">
    <source>
        <dbReference type="PROSITE" id="PS50850"/>
    </source>
</evidence>
<feature type="transmembrane region" description="Helical" evidence="7">
    <location>
        <begin position="175"/>
        <end position="199"/>
    </location>
</feature>
<dbReference type="Pfam" id="PF07690">
    <property type="entry name" value="MFS_1"/>
    <property type="match status" value="1"/>
</dbReference>
<feature type="transmembrane region" description="Helical" evidence="7">
    <location>
        <begin position="290"/>
        <end position="308"/>
    </location>
</feature>
<dbReference type="AlphaFoldDB" id="A0A3A1Y9S4"/>
<sequence length="475" mass="52275">MSNNQTEPASSAPTGLSGKHGGQASNTYVGFDAITPFQEQLRKRMPGARVLLLLLVFFVAFTGLANGAMVPSINVLAHDFNTSLNRIQAIVPYFVMGNGIGLFLWGPTIDRFGRKTIIVVCGILAIGINTVITLLHDYSALMVARVLQGIFYAGMGAVPSVVLKDVYSPREFVIYNSWLITLFLFTPALAPLFGGWILLHLTWHWVFHIISIVVILAVIAYVIKVPETLDPEKRQPLNTMRIIKNYGTIITSPQSLWLLVLNAIFAVTIFGPPTLLPALAIGVYHIDSAHYGYVTLPIIGGIIIGVQINQFMIKRGVSPVTMWVTGSLLQFATLAFTLYVMFYQLHIVWIIASVSLTVVFNGFQIGNTMVIYLMRYPYMTGTASSMLNGFRIFVAGVIANMVSHLPLYNGVTLLVMMVAVISICTALSLGYNLIWRTGKDKKNMAVQPQAEQVVDPHQVKHIDGIDDADLEANKK</sequence>
<dbReference type="Gene3D" id="1.20.1720.10">
    <property type="entry name" value="Multidrug resistance protein D"/>
    <property type="match status" value="1"/>
</dbReference>
<reference evidence="9 10" key="1">
    <citation type="submission" date="2017-08" db="EMBL/GenBank/DDBJ databases">
        <title>Reclassification of Bisgaard taxon 37 and 44.</title>
        <authorList>
            <person name="Christensen H."/>
        </authorList>
    </citation>
    <scope>NUCLEOTIDE SEQUENCE [LARGE SCALE GENOMIC DNA]</scope>
    <source>
        <strain evidence="9 10">B96_4</strain>
    </source>
</reference>
<dbReference type="PANTHER" id="PTHR23502:SF132">
    <property type="entry name" value="POLYAMINE TRANSPORTER 2-RELATED"/>
    <property type="match status" value="1"/>
</dbReference>
<feature type="transmembrane region" description="Helical" evidence="7">
    <location>
        <begin position="117"/>
        <end position="136"/>
    </location>
</feature>
<dbReference type="OrthoDB" id="9812221at2"/>
<dbReference type="InterPro" id="IPR011701">
    <property type="entry name" value="MFS"/>
</dbReference>
<evidence type="ECO:0000256" key="2">
    <source>
        <dbReference type="ARBA" id="ARBA00022448"/>
    </source>
</evidence>
<evidence type="ECO:0000313" key="9">
    <source>
        <dbReference type="EMBL" id="RIY34076.1"/>
    </source>
</evidence>
<keyword evidence="2" id="KW-0813">Transport</keyword>
<feature type="transmembrane region" description="Helical" evidence="7">
    <location>
        <begin position="89"/>
        <end position="105"/>
    </location>
</feature>
<feature type="transmembrane region" description="Helical" evidence="7">
    <location>
        <begin position="320"/>
        <end position="341"/>
    </location>
</feature>
<dbReference type="PANTHER" id="PTHR23502">
    <property type="entry name" value="MAJOR FACILITATOR SUPERFAMILY"/>
    <property type="match status" value="1"/>
</dbReference>
<dbReference type="GO" id="GO:1990961">
    <property type="term" value="P:xenobiotic detoxification by transmembrane export across the plasma membrane"/>
    <property type="evidence" value="ECO:0007669"/>
    <property type="project" value="TreeGrafter"/>
</dbReference>
<evidence type="ECO:0000256" key="6">
    <source>
        <dbReference type="SAM" id="MobiDB-lite"/>
    </source>
</evidence>
<proteinExistence type="predicted"/>
<feature type="compositionally biased region" description="Polar residues" evidence="6">
    <location>
        <begin position="1"/>
        <end position="14"/>
    </location>
</feature>
<dbReference type="InterPro" id="IPR020846">
    <property type="entry name" value="MFS_dom"/>
</dbReference>
<accession>A0A3A1Y9S4</accession>
<dbReference type="Proteomes" id="UP000266258">
    <property type="component" value="Unassembled WGS sequence"/>
</dbReference>
<evidence type="ECO:0000256" key="7">
    <source>
        <dbReference type="SAM" id="Phobius"/>
    </source>
</evidence>
<evidence type="ECO:0000256" key="1">
    <source>
        <dbReference type="ARBA" id="ARBA00004141"/>
    </source>
</evidence>
<dbReference type="GO" id="GO:0005886">
    <property type="term" value="C:plasma membrane"/>
    <property type="evidence" value="ECO:0007669"/>
    <property type="project" value="TreeGrafter"/>
</dbReference>
<evidence type="ECO:0000256" key="3">
    <source>
        <dbReference type="ARBA" id="ARBA00022692"/>
    </source>
</evidence>
<feature type="transmembrane region" description="Helical" evidence="7">
    <location>
        <begin position="246"/>
        <end position="270"/>
    </location>
</feature>
<feature type="transmembrane region" description="Helical" evidence="7">
    <location>
        <begin position="142"/>
        <end position="163"/>
    </location>
</feature>
<feature type="transmembrane region" description="Helical" evidence="7">
    <location>
        <begin position="50"/>
        <end position="69"/>
    </location>
</feature>
<gene>
    <name evidence="9" type="ORF">CJP74_00405</name>
</gene>
<name>A0A3A1Y9S4_9GAMM</name>
<evidence type="ECO:0000313" key="10">
    <source>
        <dbReference type="Proteomes" id="UP000266258"/>
    </source>
</evidence>
<keyword evidence="5 7" id="KW-0472">Membrane</keyword>
<feature type="transmembrane region" description="Helical" evidence="7">
    <location>
        <begin position="205"/>
        <end position="225"/>
    </location>
</feature>
<dbReference type="RefSeq" id="WP_119496300.1">
    <property type="nucleotide sequence ID" value="NZ_NRJH01000003.1"/>
</dbReference>
<keyword evidence="4 7" id="KW-1133">Transmembrane helix</keyword>
<keyword evidence="3 7" id="KW-0812">Transmembrane</keyword>